<dbReference type="RefSeq" id="WP_104688651.1">
    <property type="nucleotide sequence ID" value="NZ_JBKTHY010000019.1"/>
</dbReference>
<reference evidence="2 3" key="1">
    <citation type="submission" date="2017-09" db="EMBL/GenBank/DDBJ databases">
        <title>Bacterial strain isolated from the female urinary microbiota.</title>
        <authorList>
            <person name="Thomas-White K."/>
            <person name="Kumar N."/>
            <person name="Forster S."/>
            <person name="Putonti C."/>
            <person name="Lawley T."/>
            <person name="Wolfe A.J."/>
        </authorList>
    </citation>
    <scope>NUCLEOTIDE SEQUENCE [LARGE SCALE GENOMIC DNA]</scope>
    <source>
        <strain evidence="2 3">UMB0683</strain>
    </source>
</reference>
<keyword evidence="1" id="KW-0472">Membrane</keyword>
<dbReference type="OrthoDB" id="2085113at2"/>
<sequence length="411" mass="47039">MKFIQLKKVMTAPLNGQLVYLGILSFYLFFSFLRNTTFDPYLGSRVFNVASYVTVLLLITKFCFFDLKKNSRISLIITSILFLIAVVVWHRSNSNLILVETAFILAARNVAFDEIVKRYFYVVLVLLVLVVFFSLLGVIKDLVFVVHGRAVRYSLGIIYPTDLAAHILYLLLAHAYLNFSKLNWRYYCGYLVIAYLVKMITDARLSVLCIVLMIPILMSAKLAQKNKDSLSYHLLITYWMYIPLLAFTIFAGTYFFDAQNKIYFKIDRLLSGRLGYGHLAMDLYSVTLWGQKIVEHGLGGSSGLQIFHRNNAGYFFIDSSYLRLIMIYGIVAALVYILIMVFVSIKGVKLQVYQLTAVMLVVTLSCLVEQHLLELSFNPFLLALLANILCEKGKENEKSAFNFRKYSKDCS</sequence>
<feature type="transmembrane region" description="Helical" evidence="1">
    <location>
        <begin position="189"/>
        <end position="218"/>
    </location>
</feature>
<feature type="transmembrane region" description="Helical" evidence="1">
    <location>
        <begin position="238"/>
        <end position="256"/>
    </location>
</feature>
<proteinExistence type="predicted"/>
<name>A0A2J6NNG5_9LACO</name>
<keyword evidence="1" id="KW-1133">Transmembrane helix</keyword>
<keyword evidence="1" id="KW-0812">Transmembrane</keyword>
<evidence type="ECO:0000313" key="3">
    <source>
        <dbReference type="Proteomes" id="UP000239920"/>
    </source>
</evidence>
<feature type="transmembrane region" description="Helical" evidence="1">
    <location>
        <begin position="45"/>
        <end position="64"/>
    </location>
</feature>
<dbReference type="Proteomes" id="UP000239920">
    <property type="component" value="Unassembled WGS sequence"/>
</dbReference>
<feature type="transmembrane region" description="Helical" evidence="1">
    <location>
        <begin position="157"/>
        <end position="177"/>
    </location>
</feature>
<feature type="transmembrane region" description="Helical" evidence="1">
    <location>
        <begin position="96"/>
        <end position="112"/>
    </location>
</feature>
<feature type="transmembrane region" description="Helical" evidence="1">
    <location>
        <begin position="73"/>
        <end position="90"/>
    </location>
</feature>
<feature type="transmembrane region" description="Helical" evidence="1">
    <location>
        <begin position="325"/>
        <end position="345"/>
    </location>
</feature>
<feature type="transmembrane region" description="Helical" evidence="1">
    <location>
        <begin position="119"/>
        <end position="137"/>
    </location>
</feature>
<dbReference type="EMBL" id="PNFV01000004">
    <property type="protein sequence ID" value="PMB82776.1"/>
    <property type="molecule type" value="Genomic_DNA"/>
</dbReference>
<protein>
    <submittedName>
        <fullName evidence="2">Polymerase</fullName>
    </submittedName>
</protein>
<comment type="caution">
    <text evidence="2">The sequence shown here is derived from an EMBL/GenBank/DDBJ whole genome shotgun (WGS) entry which is preliminary data.</text>
</comment>
<organism evidence="2 3">
    <name type="scientific">Limosilactobacillus pontis</name>
    <dbReference type="NCBI Taxonomy" id="35787"/>
    <lineage>
        <taxon>Bacteria</taxon>
        <taxon>Bacillati</taxon>
        <taxon>Bacillota</taxon>
        <taxon>Bacilli</taxon>
        <taxon>Lactobacillales</taxon>
        <taxon>Lactobacillaceae</taxon>
        <taxon>Limosilactobacillus</taxon>
    </lineage>
</organism>
<accession>A0A2J6NNG5</accession>
<dbReference type="AlphaFoldDB" id="A0A2J6NNG5"/>
<evidence type="ECO:0000256" key="1">
    <source>
        <dbReference type="SAM" id="Phobius"/>
    </source>
</evidence>
<gene>
    <name evidence="2" type="ORF">CK797_04950</name>
</gene>
<evidence type="ECO:0000313" key="2">
    <source>
        <dbReference type="EMBL" id="PMB82776.1"/>
    </source>
</evidence>
<feature type="transmembrane region" description="Helical" evidence="1">
    <location>
        <begin position="12"/>
        <end position="33"/>
    </location>
</feature>